<dbReference type="PANTHER" id="PTHR22803">
    <property type="entry name" value="MANNOSE, PHOSPHOLIPASE, LECTIN RECEPTOR RELATED"/>
    <property type="match status" value="1"/>
</dbReference>
<evidence type="ECO:0000256" key="8">
    <source>
        <dbReference type="ARBA" id="ARBA00038741"/>
    </source>
</evidence>
<keyword evidence="5" id="KW-1015">Disulfide bond</keyword>
<dbReference type="PROSITE" id="PS00615">
    <property type="entry name" value="C_TYPE_LECTIN_1"/>
    <property type="match status" value="1"/>
</dbReference>
<evidence type="ECO:0000256" key="7">
    <source>
        <dbReference type="ARBA" id="ARBA00037160"/>
    </source>
</evidence>
<evidence type="ECO:0000256" key="9">
    <source>
        <dbReference type="SAM" id="SignalP"/>
    </source>
</evidence>
<dbReference type="Gene3D" id="3.10.100.10">
    <property type="entry name" value="Mannose-Binding Protein A, subunit A"/>
    <property type="match status" value="1"/>
</dbReference>
<comment type="function">
    <text evidence="7">Interferes with one step of hemostasis (modulation of platelet aggregation, or coagulation cascade, for example).</text>
</comment>
<dbReference type="PRINTS" id="PR01504">
    <property type="entry name" value="PNCREATITSAP"/>
</dbReference>
<evidence type="ECO:0000256" key="3">
    <source>
        <dbReference type="ARBA" id="ARBA00022525"/>
    </source>
</evidence>
<organism evidence="11">
    <name type="scientific">Sistrurus tergeminus</name>
    <name type="common">Western massasauga</name>
    <name type="synonym">Sistrurus catenatus tergeminus</name>
    <dbReference type="NCBI Taxonomy" id="8757"/>
    <lineage>
        <taxon>Eukaryota</taxon>
        <taxon>Metazoa</taxon>
        <taxon>Chordata</taxon>
        <taxon>Craniata</taxon>
        <taxon>Vertebrata</taxon>
        <taxon>Euteleostomi</taxon>
        <taxon>Lepidosauria</taxon>
        <taxon>Squamata</taxon>
        <taxon>Bifurcata</taxon>
        <taxon>Unidentata</taxon>
        <taxon>Episquamata</taxon>
        <taxon>Toxicofera</taxon>
        <taxon>Serpentes</taxon>
        <taxon>Colubroidea</taxon>
        <taxon>Viperidae</taxon>
        <taxon>Crotalinae</taxon>
        <taxon>Sistrurus</taxon>
    </lineage>
</organism>
<dbReference type="SUPFAM" id="SSF56436">
    <property type="entry name" value="C-type lectin-like"/>
    <property type="match status" value="1"/>
</dbReference>
<keyword evidence="11" id="KW-0430">Lectin</keyword>
<protein>
    <submittedName>
        <fullName evidence="11">C-type lectin 17</fullName>
    </submittedName>
</protein>
<dbReference type="InterPro" id="IPR018378">
    <property type="entry name" value="C-type_lectin_CS"/>
</dbReference>
<dbReference type="FunFam" id="3.10.100.10:FF:000087">
    <property type="entry name" value="Snaclec rhodocetin subunit delta"/>
    <property type="match status" value="1"/>
</dbReference>
<evidence type="ECO:0000256" key="2">
    <source>
        <dbReference type="ARBA" id="ARBA00006747"/>
    </source>
</evidence>
<dbReference type="EMBL" id="GDBI01000023">
    <property type="protein sequence ID" value="JAS05344.1"/>
    <property type="molecule type" value="Transcribed_RNA"/>
</dbReference>
<dbReference type="Pfam" id="PF00059">
    <property type="entry name" value="Lectin_C"/>
    <property type="match status" value="1"/>
</dbReference>
<feature type="domain" description="C-type lectin" evidence="10">
    <location>
        <begin position="34"/>
        <end position="145"/>
    </location>
</feature>
<keyword evidence="9" id="KW-0732">Signal</keyword>
<feature type="chain" id="PRO_5008262820" evidence="9">
    <location>
        <begin position="24"/>
        <end position="148"/>
    </location>
</feature>
<dbReference type="GO" id="GO:0090729">
    <property type="term" value="F:toxin activity"/>
    <property type="evidence" value="ECO:0007669"/>
    <property type="project" value="UniProtKB-KW"/>
</dbReference>
<evidence type="ECO:0000256" key="4">
    <source>
        <dbReference type="ARBA" id="ARBA00022656"/>
    </source>
</evidence>
<keyword evidence="3" id="KW-0964">Secreted</keyword>
<name>A0A194APV3_SISTE</name>
<sequence length="148" mass="16800">MGRLVFVSFGLLVVAVSLTGTGADFNCPSGWFAYDQYCYRVIERLKTWDDAEKFCTQLHTGSHLASFHSSEEVDFVISMTAPMLKLDLVWIGLSNVWNECKLEWTDGTKVDYKALSAEPECIVSKTIDNQWISRPCSRTYSFVCKFQA</sequence>
<keyword evidence="6" id="KW-1199">Hemostasis impairing toxin</keyword>
<dbReference type="InterPro" id="IPR016186">
    <property type="entry name" value="C-type_lectin-like/link_sf"/>
</dbReference>
<evidence type="ECO:0000256" key="1">
    <source>
        <dbReference type="ARBA" id="ARBA00004613"/>
    </source>
</evidence>
<comment type="subcellular location">
    <subcellularLocation>
        <location evidence="1">Secreted</location>
    </subcellularLocation>
</comment>
<comment type="subunit">
    <text evidence="8">Heterodimer; disulfide-linked.</text>
</comment>
<evidence type="ECO:0000256" key="5">
    <source>
        <dbReference type="ARBA" id="ARBA00023157"/>
    </source>
</evidence>
<dbReference type="InterPro" id="IPR050111">
    <property type="entry name" value="C-type_lectin/snaclec_domain"/>
</dbReference>
<dbReference type="AlphaFoldDB" id="A0A194APV3"/>
<dbReference type="SMART" id="SM00034">
    <property type="entry name" value="CLECT"/>
    <property type="match status" value="1"/>
</dbReference>
<proteinExistence type="inferred from homology"/>
<dbReference type="InterPro" id="IPR001304">
    <property type="entry name" value="C-type_lectin-like"/>
</dbReference>
<comment type="similarity">
    <text evidence="2">Belongs to the snaclec family.</text>
</comment>
<dbReference type="GO" id="GO:0005576">
    <property type="term" value="C:extracellular region"/>
    <property type="evidence" value="ECO:0007669"/>
    <property type="project" value="UniProtKB-SubCell"/>
</dbReference>
<keyword evidence="4" id="KW-0800">Toxin</keyword>
<evidence type="ECO:0000259" key="10">
    <source>
        <dbReference type="PROSITE" id="PS50041"/>
    </source>
</evidence>
<evidence type="ECO:0000256" key="6">
    <source>
        <dbReference type="ARBA" id="ARBA00023240"/>
    </source>
</evidence>
<dbReference type="GO" id="GO:0030246">
    <property type="term" value="F:carbohydrate binding"/>
    <property type="evidence" value="ECO:0007669"/>
    <property type="project" value="UniProtKB-KW"/>
</dbReference>
<evidence type="ECO:0000313" key="11">
    <source>
        <dbReference type="EMBL" id="JAS05344.1"/>
    </source>
</evidence>
<feature type="signal peptide" evidence="9">
    <location>
        <begin position="1"/>
        <end position="23"/>
    </location>
</feature>
<accession>A0A194APV3</accession>
<reference evidence="11" key="1">
    <citation type="journal article" date="2015" name="G3 (Bethesda)">
        <title>Post-transcriptional mechanisms contribute little to phenotypic variation in snake venoms.</title>
        <authorList>
            <person name="Rokyta D.R."/>
            <person name="Margres M.J."/>
            <person name="Calvin K."/>
        </authorList>
    </citation>
    <scope>NUCLEOTIDE SEQUENCE</scope>
    <source>
        <strain evidence="11">KW1090</strain>
        <tissue evidence="11">Venom gland</tissue>
    </source>
</reference>
<dbReference type="PROSITE" id="PS50041">
    <property type="entry name" value="C_TYPE_LECTIN_2"/>
    <property type="match status" value="1"/>
</dbReference>
<dbReference type="InterPro" id="IPR016187">
    <property type="entry name" value="CTDL_fold"/>
</dbReference>